<dbReference type="SUPFAM" id="SSF51161">
    <property type="entry name" value="Trimeric LpxA-like enzymes"/>
    <property type="match status" value="1"/>
</dbReference>
<reference evidence="2" key="2">
    <citation type="journal article" date="2017" name="Genome Biol. Evol.">
        <title>Comparative genomic analysis identifies a Campylobacter clade deficient in selenium metabolism.</title>
        <authorList>
            <person name="Miller W.G."/>
            <person name="Yee E."/>
            <person name="Lopes B.S."/>
            <person name="Chapman M.H."/>
            <person name="Huynh S."/>
            <person name="Bono J.L."/>
            <person name="Parker C.T."/>
            <person name="Strachan N.J.C."/>
            <person name="Forbes K.J."/>
        </authorList>
    </citation>
    <scope>NUCLEOTIDE SEQUENCE [LARGE SCALE GENOMIC DNA]</scope>
    <source>
        <strain evidence="2">NCTC 13004</strain>
    </source>
</reference>
<dbReference type="GO" id="GO:0016746">
    <property type="term" value="F:acyltransferase activity"/>
    <property type="evidence" value="ECO:0007669"/>
    <property type="project" value="UniProtKB-KW"/>
</dbReference>
<dbReference type="CDD" id="cd04647">
    <property type="entry name" value="LbH_MAT_like"/>
    <property type="match status" value="1"/>
</dbReference>
<protein>
    <submittedName>
        <fullName evidence="1">Maltose O-acyltransferase (MAT)-like acetyltransferase</fullName>
    </submittedName>
</protein>
<evidence type="ECO:0000313" key="1">
    <source>
        <dbReference type="EMBL" id="ARQ97461.1"/>
    </source>
</evidence>
<evidence type="ECO:0000313" key="2">
    <source>
        <dbReference type="Proteomes" id="UP000202031"/>
    </source>
</evidence>
<keyword evidence="1" id="KW-0012">Acyltransferase</keyword>
<gene>
    <name evidence="1" type="ORF">CLAN_0714</name>
</gene>
<dbReference type="GeneID" id="46921190"/>
<dbReference type="Gene3D" id="2.160.10.10">
    <property type="entry name" value="Hexapeptide repeat proteins"/>
    <property type="match status" value="1"/>
</dbReference>
<dbReference type="EMBL" id="CP015578">
    <property type="protein sequence ID" value="ARQ97461.1"/>
    <property type="molecule type" value="Genomic_DNA"/>
</dbReference>
<name>A0A1X9SMJ2_9BACT</name>
<dbReference type="Proteomes" id="UP000202031">
    <property type="component" value="Chromosome"/>
</dbReference>
<dbReference type="AlphaFoldDB" id="A0A1X9SMJ2"/>
<dbReference type="RefSeq" id="WP_100590607.1">
    <property type="nucleotide sequence ID" value="NZ_CP015578.1"/>
</dbReference>
<reference evidence="2" key="1">
    <citation type="journal article" date="2017" name="Genome Biol. Evol.">
        <title>Comparative Genomic Analysis Identifies a Campylobacter Clade Deficient in Selenium Metabolism.</title>
        <authorList>
            <person name="Miller W.G."/>
            <person name="Yee E."/>
            <person name="Lopes B.S."/>
            <person name="Chapman M.H."/>
            <person name="Huynh S."/>
            <person name="Bono J.L."/>
            <person name="Parker C.T."/>
            <person name="Strachan N.J.C."/>
            <person name="Forbes K.J."/>
        </authorList>
    </citation>
    <scope>NUCLEOTIDE SEQUENCE [LARGE SCALE GENOMIC DNA]</scope>
    <source>
        <strain evidence="2">NCTC 13004</strain>
    </source>
</reference>
<dbReference type="InterPro" id="IPR051159">
    <property type="entry name" value="Hexapeptide_acetyltransf"/>
</dbReference>
<organism evidence="1 2">
    <name type="scientific">Campylobacter lanienae NCTC 13004</name>
    <dbReference type="NCBI Taxonomy" id="1031753"/>
    <lineage>
        <taxon>Bacteria</taxon>
        <taxon>Pseudomonadati</taxon>
        <taxon>Campylobacterota</taxon>
        <taxon>Epsilonproteobacteria</taxon>
        <taxon>Campylobacterales</taxon>
        <taxon>Campylobacteraceae</taxon>
        <taxon>Campylobacter</taxon>
    </lineage>
</organism>
<sequence>MLENIGENGNIIYGDLSKQLNFKCDFKGKNNIVFFAGRSKNINITFHSDNNLVFIGNCVRVNGSISLTKDCCCYIDDDSSFGGVSLRIYEATNIIIGRDCMFSWSIWAGTCDYHPIMDINSNNRLNFSKSIYIGDHVWCGQEAGISKGVFIASGSVIGAKSMVVKQCYSNTINAGNPAKQIKNDIFWLRDDIFEQKWSKEETLKNLNMSNENFKYIYDKDKFISPKAIENMLNSLINAKDKLEFLYDVIYNNKSKNRFAYFENYPYDISLTQYKKRFNNIKFKEQFLNCNISEPSNIVKKPSSKLTYGSAKLQILNGLEYRLGYTMVESFKSTIGIFKLPFRLIDVLLKYKKEQKIYKENIKHNPNLKVPELKSYSDYEDALRLKNHLSYNLGKALIEANKNWYKGGYVKFIFEVIKIKKDHSKRV</sequence>
<dbReference type="PANTHER" id="PTHR23416:SF78">
    <property type="entry name" value="LIPOPOLYSACCHARIDE BIOSYNTHESIS O-ACETYL TRANSFERASE WBBJ-RELATED"/>
    <property type="match status" value="1"/>
</dbReference>
<dbReference type="PANTHER" id="PTHR23416">
    <property type="entry name" value="SIALIC ACID SYNTHASE-RELATED"/>
    <property type="match status" value="1"/>
</dbReference>
<proteinExistence type="predicted"/>
<keyword evidence="1" id="KW-0808">Transferase</keyword>
<accession>A0A1X9SMJ2</accession>
<dbReference type="KEGG" id="clx:CLAN_0714"/>
<dbReference type="InterPro" id="IPR011004">
    <property type="entry name" value="Trimer_LpxA-like_sf"/>
</dbReference>